<dbReference type="EMBL" id="LR593886">
    <property type="protein sequence ID" value="VTR96424.1"/>
    <property type="molecule type" value="Genomic_DNA"/>
</dbReference>
<dbReference type="AlphaFoldDB" id="A0A6P2D8F8"/>
<sequence length="177" mass="18211">MTGHDSHTNLTCEYLEDRDTPAGNVTAMLSGGALIVTGDDDFNRVRIEQDGAGNLSVIGLEGTTVNGQSAVYIGQGIPSGVFVDLGNGQDYLEMVGVYAGTINVQGGNDGDGLYLWNVGASGNIEVHSGEANDTLFASGVIAGGALVLDGGNAYDIIHVENSWGKGGTFIVNNEAPF</sequence>
<keyword evidence="2" id="KW-1185">Reference proteome</keyword>
<evidence type="ECO:0000313" key="2">
    <source>
        <dbReference type="Proteomes" id="UP000464178"/>
    </source>
</evidence>
<evidence type="ECO:0000313" key="1">
    <source>
        <dbReference type="EMBL" id="VTR96424.1"/>
    </source>
</evidence>
<dbReference type="KEGG" id="gms:SOIL9_12900"/>
<gene>
    <name evidence="1" type="ORF">SOIL9_12900</name>
</gene>
<protein>
    <submittedName>
        <fullName evidence="1">Uncharacterized protein</fullName>
    </submittedName>
</protein>
<organism evidence="1 2">
    <name type="scientific">Gemmata massiliana</name>
    <dbReference type="NCBI Taxonomy" id="1210884"/>
    <lineage>
        <taxon>Bacteria</taxon>
        <taxon>Pseudomonadati</taxon>
        <taxon>Planctomycetota</taxon>
        <taxon>Planctomycetia</taxon>
        <taxon>Gemmatales</taxon>
        <taxon>Gemmataceae</taxon>
        <taxon>Gemmata</taxon>
    </lineage>
</organism>
<reference evidence="1 2" key="1">
    <citation type="submission" date="2019-05" db="EMBL/GenBank/DDBJ databases">
        <authorList>
            <consortium name="Science for Life Laboratories"/>
        </authorList>
    </citation>
    <scope>NUCLEOTIDE SEQUENCE [LARGE SCALE GENOMIC DNA]</scope>
    <source>
        <strain evidence="1">Soil9</strain>
    </source>
</reference>
<name>A0A6P2D8F8_9BACT</name>
<accession>A0A6P2D8F8</accession>
<dbReference type="Proteomes" id="UP000464178">
    <property type="component" value="Chromosome"/>
</dbReference>
<proteinExistence type="predicted"/>
<dbReference type="RefSeq" id="WP_162670713.1">
    <property type="nucleotide sequence ID" value="NZ_LR593886.1"/>
</dbReference>